<dbReference type="EMBL" id="LFYR01001162">
    <property type="protein sequence ID" value="KMZ64352.1"/>
    <property type="molecule type" value="Genomic_DNA"/>
</dbReference>
<evidence type="ECO:0000313" key="2">
    <source>
        <dbReference type="EMBL" id="KMZ64352.1"/>
    </source>
</evidence>
<dbReference type="OrthoDB" id="1417722at2759"/>
<gene>
    <name evidence="2" type="ORF">ZOSMA_374G00180</name>
</gene>
<feature type="region of interest" description="Disordered" evidence="1">
    <location>
        <begin position="358"/>
        <end position="400"/>
    </location>
</feature>
<feature type="compositionally biased region" description="Basic residues" evidence="1">
    <location>
        <begin position="1"/>
        <end position="12"/>
    </location>
</feature>
<proteinExistence type="predicted"/>
<sequence>MDPVRGGRKGRGGRQNSGRGGGHGRGSLPLTSFPPELVVPLRFDCLEYIGSPNRRVPRRRRSGYPVDSRPEIPAVLEALVPQSVAHVLSSIFEPVVLESVAEASTSNAPHAVSENLPEIEISSLRSRPDEYVVGLASPFAKSETDKPVLKKKKVTRKTKKREVSGKHQSPLTEKSDSIYRSFSATSLKMYEKLSKSTYQRQWPGLHAKMTLLPKVVRWKAKRLFYLKWLLMELLLNLFKRAKTIVPEMVESEVLKRAKTIVPEMVESEVREDVETIVSEMVEANVTKEVESIVSDMVEASAPEMMRPDVPEIGKDIVLDVPKDVDDGVPEVQDCSPIEDDDDCSPVVLVDPFVPNDPVDAEDVSDVLVDVPSPRKSKEKKKNIIQKKKKNTTPTPPENYSLDEMIIIDDVDNASTFGTSELRKKNTNDTLPKNKGKGKQTANGSNASLDVQIKEKPKMKKNIESSSMTFTDMKVSFPQEITRGAVTLMKDVVLEESAVERILETPFGHFLNVQPMVVNNFQLDDLCGKFLSKYTFELKKKEVRMTIEDVGKILSIPYRGTPIDLVRANNDTDLWRKFFDKGRKSRGRRATAISCKDVIMALQTQSKIPCASEEDVDDLCRLWLVLLFSTFNLPSSKMGLNGRVLSYIDNLKVLHLINWAECVRYLIFLNMRDCKRAVLKREDDKIISKPYLFGYILIWLWEHAVLWVKPNPKAVHVYEKWQGVQEHRRQTISSLKSRLVSDLPSSYELQCPPEEDDSDEEGPAEEEGSGSDMEEERKDSDSQVQSRYRVDFIPYVRVVKPEKTLDRWSGLSGLTGFRSPPVNPRIRN</sequence>
<dbReference type="PANTHER" id="PTHR34835">
    <property type="entry name" value="OS07G0283600 PROTEIN-RELATED"/>
    <property type="match status" value="1"/>
</dbReference>
<dbReference type="STRING" id="29655.A0A0K9P7X2"/>
<keyword evidence="3" id="KW-1185">Reference proteome</keyword>
<protein>
    <recommendedName>
        <fullName evidence="4">Aminotransferase-like plant mobile domain-containing protein</fullName>
    </recommendedName>
</protein>
<accession>A0A0K9P7X2</accession>
<dbReference type="Proteomes" id="UP000036987">
    <property type="component" value="Unassembled WGS sequence"/>
</dbReference>
<comment type="caution">
    <text evidence="2">The sequence shown here is derived from an EMBL/GenBank/DDBJ whole genome shotgun (WGS) entry which is preliminary data.</text>
</comment>
<organism evidence="2 3">
    <name type="scientific">Zostera marina</name>
    <name type="common">Eelgrass</name>
    <dbReference type="NCBI Taxonomy" id="29655"/>
    <lineage>
        <taxon>Eukaryota</taxon>
        <taxon>Viridiplantae</taxon>
        <taxon>Streptophyta</taxon>
        <taxon>Embryophyta</taxon>
        <taxon>Tracheophyta</taxon>
        <taxon>Spermatophyta</taxon>
        <taxon>Magnoliopsida</taxon>
        <taxon>Liliopsida</taxon>
        <taxon>Zosteraceae</taxon>
        <taxon>Zostera</taxon>
    </lineage>
</organism>
<dbReference type="PANTHER" id="PTHR34835:SF81">
    <property type="entry name" value="OS06G0475900 PROTEIN"/>
    <property type="match status" value="1"/>
</dbReference>
<feature type="region of interest" description="Disordered" evidence="1">
    <location>
        <begin position="748"/>
        <end position="784"/>
    </location>
</feature>
<evidence type="ECO:0000256" key="1">
    <source>
        <dbReference type="SAM" id="MobiDB-lite"/>
    </source>
</evidence>
<feature type="region of interest" description="Disordered" evidence="1">
    <location>
        <begin position="150"/>
        <end position="172"/>
    </location>
</feature>
<evidence type="ECO:0008006" key="4">
    <source>
        <dbReference type="Google" id="ProtNLM"/>
    </source>
</evidence>
<feature type="compositionally biased region" description="Polar residues" evidence="1">
    <location>
        <begin position="439"/>
        <end position="448"/>
    </location>
</feature>
<dbReference type="AlphaFoldDB" id="A0A0K9P7X2"/>
<feature type="region of interest" description="Disordered" evidence="1">
    <location>
        <begin position="418"/>
        <end position="457"/>
    </location>
</feature>
<feature type="compositionally biased region" description="Basic residues" evidence="1">
    <location>
        <begin position="150"/>
        <end position="160"/>
    </location>
</feature>
<evidence type="ECO:0000313" key="3">
    <source>
        <dbReference type="Proteomes" id="UP000036987"/>
    </source>
</evidence>
<name>A0A0K9P7X2_ZOSMR</name>
<feature type="compositionally biased region" description="Basic residues" evidence="1">
    <location>
        <begin position="374"/>
        <end position="390"/>
    </location>
</feature>
<feature type="compositionally biased region" description="Acidic residues" evidence="1">
    <location>
        <begin position="752"/>
        <end position="773"/>
    </location>
</feature>
<feature type="region of interest" description="Disordered" evidence="1">
    <location>
        <begin position="807"/>
        <end position="827"/>
    </location>
</feature>
<feature type="region of interest" description="Disordered" evidence="1">
    <location>
        <begin position="1"/>
        <end position="31"/>
    </location>
</feature>
<reference evidence="3" key="1">
    <citation type="journal article" date="2016" name="Nature">
        <title>The genome of the seagrass Zostera marina reveals angiosperm adaptation to the sea.</title>
        <authorList>
            <person name="Olsen J.L."/>
            <person name="Rouze P."/>
            <person name="Verhelst B."/>
            <person name="Lin Y.-C."/>
            <person name="Bayer T."/>
            <person name="Collen J."/>
            <person name="Dattolo E."/>
            <person name="De Paoli E."/>
            <person name="Dittami S."/>
            <person name="Maumus F."/>
            <person name="Michel G."/>
            <person name="Kersting A."/>
            <person name="Lauritano C."/>
            <person name="Lohaus R."/>
            <person name="Toepel M."/>
            <person name="Tonon T."/>
            <person name="Vanneste K."/>
            <person name="Amirebrahimi M."/>
            <person name="Brakel J."/>
            <person name="Bostroem C."/>
            <person name="Chovatia M."/>
            <person name="Grimwood J."/>
            <person name="Jenkins J.W."/>
            <person name="Jueterbock A."/>
            <person name="Mraz A."/>
            <person name="Stam W.T."/>
            <person name="Tice H."/>
            <person name="Bornberg-Bauer E."/>
            <person name="Green P.J."/>
            <person name="Pearson G.A."/>
            <person name="Procaccini G."/>
            <person name="Duarte C.M."/>
            <person name="Schmutz J."/>
            <person name="Reusch T.B.H."/>
            <person name="Van de Peer Y."/>
        </authorList>
    </citation>
    <scope>NUCLEOTIDE SEQUENCE [LARGE SCALE GENOMIC DNA]</scope>
    <source>
        <strain evidence="3">cv. Finnish</strain>
    </source>
</reference>
<feature type="compositionally biased region" description="Gly residues" evidence="1">
    <location>
        <begin position="13"/>
        <end position="25"/>
    </location>
</feature>